<reference evidence="8 9" key="1">
    <citation type="submission" date="2018-09" db="EMBL/GenBank/DDBJ databases">
        <title>Genome Sequence of Paenibacillus lautus Strain E7593-69, Azo Dye-Degrading Bacteria, Isolated from Commercial Tattoo Inks.</title>
        <authorList>
            <person name="Nho S.W."/>
            <person name="Kim S.-J."/>
            <person name="Kweon O."/>
            <person name="Cerniglia C.E."/>
        </authorList>
    </citation>
    <scope>NUCLEOTIDE SEQUENCE [LARGE SCALE GENOMIC DNA]</scope>
    <source>
        <strain evidence="8 9">E7593-69</strain>
    </source>
</reference>
<accession>A0A385TMQ1</accession>
<keyword evidence="5 6" id="KW-0472">Membrane</keyword>
<dbReference type="Pfam" id="PF12698">
    <property type="entry name" value="ABC2_membrane_3"/>
    <property type="match status" value="1"/>
</dbReference>
<dbReference type="KEGG" id="plw:D5F53_17145"/>
<sequence>MAADSVPRVILRYYSSCEFMDLSKKGADLMAPILLSQWMKDKRNPWMIIMFIGLSILATLMFGGNVDSKIKIDIFTEDGSVDESDAKWIDLLNQNDTFEFRIQDEPSARKKVREGRADLAVKLVPDDYRIIAAMDNPYVQLADQHLRTVYERELQLQVSALTVQDETKFREHVHSYMLNPPLRLQSESQGGGELVRHNMGLQLLFGFSLFLVMFTVGFKVNTITKDKASGVWNRLILSPVRKTEMYMGHLLYSSWIGVLQIIIVLLIFRYGFGFELGDQYGLLLLVIVIYTLTIVALSMLFVGILQSPEQFGTMFPSIIPIMPLISGVYMPPGTITNPILLGIAEIIPLTHAMEALTGIAVYGYGVADLWVPLS</sequence>
<proteinExistence type="predicted"/>
<dbReference type="GO" id="GO:0005886">
    <property type="term" value="C:plasma membrane"/>
    <property type="evidence" value="ECO:0007669"/>
    <property type="project" value="UniProtKB-SubCell"/>
</dbReference>
<evidence type="ECO:0000313" key="9">
    <source>
        <dbReference type="Proteomes" id="UP000266552"/>
    </source>
</evidence>
<evidence type="ECO:0000256" key="5">
    <source>
        <dbReference type="ARBA" id="ARBA00023136"/>
    </source>
</evidence>
<feature type="transmembrane region" description="Helical" evidence="6">
    <location>
        <begin position="199"/>
        <end position="218"/>
    </location>
</feature>
<feature type="transmembrane region" description="Helical" evidence="6">
    <location>
        <begin position="46"/>
        <end position="66"/>
    </location>
</feature>
<evidence type="ECO:0000259" key="7">
    <source>
        <dbReference type="Pfam" id="PF12698"/>
    </source>
</evidence>
<dbReference type="GO" id="GO:0140359">
    <property type="term" value="F:ABC-type transporter activity"/>
    <property type="evidence" value="ECO:0007669"/>
    <property type="project" value="InterPro"/>
</dbReference>
<keyword evidence="3 6" id="KW-0812">Transmembrane</keyword>
<dbReference type="PANTHER" id="PTHR30294">
    <property type="entry name" value="MEMBRANE COMPONENT OF ABC TRANSPORTER YHHJ-RELATED"/>
    <property type="match status" value="1"/>
</dbReference>
<feature type="domain" description="ABC-2 type transporter transmembrane" evidence="7">
    <location>
        <begin position="46"/>
        <end position="372"/>
    </location>
</feature>
<dbReference type="Proteomes" id="UP000266552">
    <property type="component" value="Chromosome"/>
</dbReference>
<evidence type="ECO:0000256" key="3">
    <source>
        <dbReference type="ARBA" id="ARBA00022692"/>
    </source>
</evidence>
<organism evidence="8 9">
    <name type="scientific">Paenibacillus lautus</name>
    <name type="common">Bacillus lautus</name>
    <dbReference type="NCBI Taxonomy" id="1401"/>
    <lineage>
        <taxon>Bacteria</taxon>
        <taxon>Bacillati</taxon>
        <taxon>Bacillota</taxon>
        <taxon>Bacilli</taxon>
        <taxon>Bacillales</taxon>
        <taxon>Paenibacillaceae</taxon>
        <taxon>Paenibacillus</taxon>
    </lineage>
</organism>
<keyword evidence="2" id="KW-1003">Cell membrane</keyword>
<keyword evidence="4 6" id="KW-1133">Transmembrane helix</keyword>
<comment type="subcellular location">
    <subcellularLocation>
        <location evidence="1">Cell membrane</location>
        <topology evidence="1">Multi-pass membrane protein</topology>
    </subcellularLocation>
</comment>
<protein>
    <submittedName>
        <fullName evidence="8">ABC transporter permease</fullName>
    </submittedName>
</protein>
<gene>
    <name evidence="8" type="ORF">D5F53_17145</name>
</gene>
<evidence type="ECO:0000256" key="4">
    <source>
        <dbReference type="ARBA" id="ARBA00022989"/>
    </source>
</evidence>
<feature type="transmembrane region" description="Helical" evidence="6">
    <location>
        <begin position="311"/>
        <end position="330"/>
    </location>
</feature>
<name>A0A385TMQ1_PAELA</name>
<evidence type="ECO:0000256" key="1">
    <source>
        <dbReference type="ARBA" id="ARBA00004651"/>
    </source>
</evidence>
<evidence type="ECO:0000313" key="8">
    <source>
        <dbReference type="EMBL" id="AYB44896.1"/>
    </source>
</evidence>
<evidence type="ECO:0000256" key="6">
    <source>
        <dbReference type="SAM" id="Phobius"/>
    </source>
</evidence>
<feature type="transmembrane region" description="Helical" evidence="6">
    <location>
        <begin position="280"/>
        <end position="305"/>
    </location>
</feature>
<dbReference type="PANTHER" id="PTHR30294:SF38">
    <property type="entry name" value="TRANSPORT PERMEASE PROTEIN"/>
    <property type="match status" value="1"/>
</dbReference>
<dbReference type="AlphaFoldDB" id="A0A385TMQ1"/>
<dbReference type="EMBL" id="CP032412">
    <property type="protein sequence ID" value="AYB44896.1"/>
    <property type="molecule type" value="Genomic_DNA"/>
</dbReference>
<keyword evidence="9" id="KW-1185">Reference proteome</keyword>
<feature type="transmembrane region" description="Helical" evidence="6">
    <location>
        <begin position="250"/>
        <end position="268"/>
    </location>
</feature>
<dbReference type="InterPro" id="IPR051449">
    <property type="entry name" value="ABC-2_transporter_component"/>
</dbReference>
<evidence type="ECO:0000256" key="2">
    <source>
        <dbReference type="ARBA" id="ARBA00022475"/>
    </source>
</evidence>
<dbReference type="InterPro" id="IPR013525">
    <property type="entry name" value="ABC2_TM"/>
</dbReference>